<dbReference type="EMBL" id="ML978711">
    <property type="protein sequence ID" value="KAF2092113.1"/>
    <property type="molecule type" value="Genomic_DNA"/>
</dbReference>
<dbReference type="OrthoDB" id="2896006at2759"/>
<gene>
    <name evidence="2" type="ORF">K490DRAFT_53260</name>
</gene>
<proteinExistence type="predicted"/>
<name>A0A9P4M056_9PEZI</name>
<dbReference type="Proteomes" id="UP000799776">
    <property type="component" value="Unassembled WGS sequence"/>
</dbReference>
<feature type="transmembrane region" description="Helical" evidence="1">
    <location>
        <begin position="267"/>
        <end position="292"/>
    </location>
</feature>
<dbReference type="AlphaFoldDB" id="A0A9P4M056"/>
<feature type="transmembrane region" description="Helical" evidence="1">
    <location>
        <begin position="221"/>
        <end position="247"/>
    </location>
</feature>
<organism evidence="2 3">
    <name type="scientific">Saccharata proteae CBS 121410</name>
    <dbReference type="NCBI Taxonomy" id="1314787"/>
    <lineage>
        <taxon>Eukaryota</taxon>
        <taxon>Fungi</taxon>
        <taxon>Dikarya</taxon>
        <taxon>Ascomycota</taxon>
        <taxon>Pezizomycotina</taxon>
        <taxon>Dothideomycetes</taxon>
        <taxon>Dothideomycetes incertae sedis</taxon>
        <taxon>Botryosphaeriales</taxon>
        <taxon>Saccharataceae</taxon>
        <taxon>Saccharata</taxon>
    </lineage>
</organism>
<feature type="transmembrane region" description="Helical" evidence="1">
    <location>
        <begin position="44"/>
        <end position="64"/>
    </location>
</feature>
<keyword evidence="3" id="KW-1185">Reference proteome</keyword>
<keyword evidence="1" id="KW-1133">Transmembrane helix</keyword>
<feature type="transmembrane region" description="Helical" evidence="1">
    <location>
        <begin position="355"/>
        <end position="375"/>
    </location>
</feature>
<evidence type="ECO:0000313" key="2">
    <source>
        <dbReference type="EMBL" id="KAF2092113.1"/>
    </source>
</evidence>
<keyword evidence="1" id="KW-0472">Membrane</keyword>
<comment type="caution">
    <text evidence="2">The sequence shown here is derived from an EMBL/GenBank/DDBJ whole genome shotgun (WGS) entry which is preliminary data.</text>
</comment>
<sequence length="403" mass="44383">MGVSDKVLHHVVRRGVAMAGDLAEQRRQRLSNDVQVWEKKSEELSATAIVVIGATMVFFTLMYASIQYTLRHVITTLCMIETPASSMTISVSEHSEPDAPLTKEDKESEAFLGRDLETVTIVNPKPITSKIRNTLKHMTAQAGFASRWRGLPYAMLYWLIVGTNSNILTQVLPVFPGRQLFVSIFWAILSARLHMFWTHATIAAPSNKGFLQRMSVSGFKALVLPTVVYEGASVAVFFLGIFMAGAFNADFQKLSEHVSRDDKSDAPATLVIYAKVAGAILIMLGACLFVVLPARVALTRVEASMLPEDDDTLVPFDRTFDGKVVPKVVGGTGAVGFADAWRSFNREARSRLIKLYLKIFLISTTFILVAVHVIFFEAWAFAGPAVMAYIKAASAQAQLDQEL</sequence>
<keyword evidence="1" id="KW-0812">Transmembrane</keyword>
<reference evidence="2" key="1">
    <citation type="journal article" date="2020" name="Stud. Mycol.">
        <title>101 Dothideomycetes genomes: a test case for predicting lifestyles and emergence of pathogens.</title>
        <authorList>
            <person name="Haridas S."/>
            <person name="Albert R."/>
            <person name="Binder M."/>
            <person name="Bloem J."/>
            <person name="Labutti K."/>
            <person name="Salamov A."/>
            <person name="Andreopoulos B."/>
            <person name="Baker S."/>
            <person name="Barry K."/>
            <person name="Bills G."/>
            <person name="Bluhm B."/>
            <person name="Cannon C."/>
            <person name="Castanera R."/>
            <person name="Culley D."/>
            <person name="Daum C."/>
            <person name="Ezra D."/>
            <person name="Gonzalez J."/>
            <person name="Henrissat B."/>
            <person name="Kuo A."/>
            <person name="Liang C."/>
            <person name="Lipzen A."/>
            <person name="Lutzoni F."/>
            <person name="Magnuson J."/>
            <person name="Mondo S."/>
            <person name="Nolan M."/>
            <person name="Ohm R."/>
            <person name="Pangilinan J."/>
            <person name="Park H.-J."/>
            <person name="Ramirez L."/>
            <person name="Alfaro M."/>
            <person name="Sun H."/>
            <person name="Tritt A."/>
            <person name="Yoshinaga Y."/>
            <person name="Zwiers L.-H."/>
            <person name="Turgeon B."/>
            <person name="Goodwin S."/>
            <person name="Spatafora J."/>
            <person name="Crous P."/>
            <person name="Grigoriev I."/>
        </authorList>
    </citation>
    <scope>NUCLEOTIDE SEQUENCE</scope>
    <source>
        <strain evidence="2">CBS 121410</strain>
    </source>
</reference>
<evidence type="ECO:0000256" key="1">
    <source>
        <dbReference type="SAM" id="Phobius"/>
    </source>
</evidence>
<accession>A0A9P4M056</accession>
<evidence type="ECO:0000313" key="3">
    <source>
        <dbReference type="Proteomes" id="UP000799776"/>
    </source>
</evidence>
<protein>
    <submittedName>
        <fullName evidence="2">Uncharacterized protein</fullName>
    </submittedName>
</protein>